<keyword evidence="3" id="KW-0597">Phosphoprotein</keyword>
<dbReference type="Gene3D" id="3.30.300.30">
    <property type="match status" value="1"/>
</dbReference>
<dbReference type="InterPro" id="IPR000873">
    <property type="entry name" value="AMP-dep_synth/lig_dom"/>
</dbReference>
<feature type="domain" description="Carrier" evidence="4">
    <location>
        <begin position="598"/>
        <end position="672"/>
    </location>
</feature>
<dbReference type="PANTHER" id="PTHR45527:SF1">
    <property type="entry name" value="FATTY ACID SYNTHASE"/>
    <property type="match status" value="1"/>
</dbReference>
<evidence type="ECO:0000313" key="5">
    <source>
        <dbReference type="EMBL" id="MER7187823.1"/>
    </source>
</evidence>
<keyword evidence="2" id="KW-0596">Phosphopantetheine</keyword>
<name>A0ABV1XFN4_9ACTN</name>
<gene>
    <name evidence="5" type="ORF">ABT404_51635</name>
</gene>
<dbReference type="InterPro" id="IPR020845">
    <property type="entry name" value="AMP-binding_CS"/>
</dbReference>
<sequence>MNILPAAGEPVFGDARGVVRDVSTRRVEDFGVLIDRSGAGSGSGAGIGVTVEANAALHDRAWVRAVHRSLVAFLERVFGDVTAPVRRVPMVGDEDERAAVVERWNDTARDVDAASVLERFRRWVVETPGAVAVRCGDRSLSYAEVDAWSDVVARGLVARGVGRESRVGLCLPRGVEMVVAQLAVWKAGGAYVPLDPEYPADRLAFMVADSGARVVLVSEGTADRMEGDVVLLGELRADSGVSLNVRVGSGDLAYVIYTSGSTGRPKGVAVAHGSVANLASAMGPVLGIEAGTTALQFASFSFDAAVLDVAVTLAGGGTLAIASSEERRDPSALAAMVDAAGVGTASVVPSLLGVLEPESVGGVANWVLGAERLEAGLAAKWRAAARLWNTYGPTEATVISTAVLLEEGITGEDAPPAIGRPLPNVRTYVLDAFLRPVPVGVTGELYVAGAGLARGYINRPDLTAERFVACSFGGGERMYRTGDLARWTAEGVLEFVGRADEQVKIRGFRVELGEVEAVLAAHPEVERAVVMVREGRLVGYVVGEVEADALRGFAVSRLPEYMVPSVVVVLDVFPLTVNGKVDRAALPAAELVVGGGRAPVTVAEVALCGLFAEVLGLERVGVEDGFFELGGDSITSMLLVSRARSAGLVLTARQVFELRTPARIAAVATSVDRESEGRRRSDSAVGEVPLTPVMREVLDRVGADSVYTVVQSMAVDAPAGLDETALRGAIAALMERHEMLRACLLVDSASLEVPETPLVPVDGLVSRVDAAGVDPAALVDVEIAAAVERLDPVAGVMVQVVWLDGGPGIAGRLVVVASHLVVDAVSWQVLLPDLWSAYEAITGGREPALGDVPVSFRGWARELVAEAGRVGRVGELALWRSVVEGVGGDRLLTDVSLDVGVDVGGTVR</sequence>
<dbReference type="SUPFAM" id="SSF52777">
    <property type="entry name" value="CoA-dependent acyltransferases"/>
    <property type="match status" value="1"/>
</dbReference>
<dbReference type="Proteomes" id="UP001474181">
    <property type="component" value="Unassembled WGS sequence"/>
</dbReference>
<dbReference type="Pfam" id="PF13193">
    <property type="entry name" value="AMP-binding_C"/>
    <property type="match status" value="1"/>
</dbReference>
<dbReference type="PROSITE" id="PS50075">
    <property type="entry name" value="CARRIER"/>
    <property type="match status" value="1"/>
</dbReference>
<dbReference type="PROSITE" id="PS00012">
    <property type="entry name" value="PHOSPHOPANTETHEINE"/>
    <property type="match status" value="1"/>
</dbReference>
<evidence type="ECO:0000256" key="2">
    <source>
        <dbReference type="ARBA" id="ARBA00022450"/>
    </source>
</evidence>
<dbReference type="Gene3D" id="3.30.559.10">
    <property type="entry name" value="Chloramphenicol acetyltransferase-like domain"/>
    <property type="match status" value="1"/>
</dbReference>
<evidence type="ECO:0000256" key="1">
    <source>
        <dbReference type="ARBA" id="ARBA00001957"/>
    </source>
</evidence>
<dbReference type="Gene3D" id="1.10.1200.10">
    <property type="entry name" value="ACP-like"/>
    <property type="match status" value="1"/>
</dbReference>
<dbReference type="Gene3D" id="3.40.50.980">
    <property type="match status" value="2"/>
</dbReference>
<dbReference type="SMART" id="SM00823">
    <property type="entry name" value="PKS_PP"/>
    <property type="match status" value="1"/>
</dbReference>
<dbReference type="InterPro" id="IPR009081">
    <property type="entry name" value="PP-bd_ACP"/>
</dbReference>
<comment type="cofactor">
    <cofactor evidence="1">
        <name>pantetheine 4'-phosphate</name>
        <dbReference type="ChEBI" id="CHEBI:47942"/>
    </cofactor>
</comment>
<dbReference type="PANTHER" id="PTHR45527">
    <property type="entry name" value="NONRIBOSOMAL PEPTIDE SYNTHETASE"/>
    <property type="match status" value="1"/>
</dbReference>
<dbReference type="InterPro" id="IPR045851">
    <property type="entry name" value="AMP-bd_C_sf"/>
</dbReference>
<evidence type="ECO:0000256" key="3">
    <source>
        <dbReference type="ARBA" id="ARBA00022553"/>
    </source>
</evidence>
<comment type="caution">
    <text evidence="5">The sequence shown here is derived from an EMBL/GenBank/DDBJ whole genome shotgun (WGS) entry which is preliminary data.</text>
</comment>
<dbReference type="SUPFAM" id="SSF47336">
    <property type="entry name" value="ACP-like"/>
    <property type="match status" value="1"/>
</dbReference>
<dbReference type="InterPro" id="IPR010071">
    <property type="entry name" value="AA_adenyl_dom"/>
</dbReference>
<evidence type="ECO:0000313" key="6">
    <source>
        <dbReference type="Proteomes" id="UP001474181"/>
    </source>
</evidence>
<dbReference type="Gene3D" id="2.30.38.10">
    <property type="entry name" value="Luciferase, Domain 3"/>
    <property type="match status" value="1"/>
</dbReference>
<dbReference type="EMBL" id="JBEPEK010000928">
    <property type="protein sequence ID" value="MER7187823.1"/>
    <property type="molecule type" value="Genomic_DNA"/>
</dbReference>
<dbReference type="PROSITE" id="PS00455">
    <property type="entry name" value="AMP_BINDING"/>
    <property type="match status" value="1"/>
</dbReference>
<organism evidence="5 6">
    <name type="scientific">Streptomyces hyaluromycini</name>
    <dbReference type="NCBI Taxonomy" id="1377993"/>
    <lineage>
        <taxon>Bacteria</taxon>
        <taxon>Bacillati</taxon>
        <taxon>Actinomycetota</taxon>
        <taxon>Actinomycetes</taxon>
        <taxon>Kitasatosporales</taxon>
        <taxon>Streptomycetaceae</taxon>
        <taxon>Streptomyces</taxon>
    </lineage>
</organism>
<dbReference type="NCBIfam" id="TIGR01733">
    <property type="entry name" value="AA-adenyl-dom"/>
    <property type="match status" value="1"/>
</dbReference>
<proteinExistence type="predicted"/>
<dbReference type="InterPro" id="IPR023213">
    <property type="entry name" value="CAT-like_dom_sf"/>
</dbReference>
<dbReference type="Pfam" id="PF00501">
    <property type="entry name" value="AMP-binding"/>
    <property type="match status" value="1"/>
</dbReference>
<keyword evidence="6" id="KW-1185">Reference proteome</keyword>
<dbReference type="SUPFAM" id="SSF56801">
    <property type="entry name" value="Acetyl-CoA synthetase-like"/>
    <property type="match status" value="1"/>
</dbReference>
<dbReference type="CDD" id="cd05930">
    <property type="entry name" value="A_NRPS"/>
    <property type="match status" value="1"/>
</dbReference>
<dbReference type="Pfam" id="PF00550">
    <property type="entry name" value="PP-binding"/>
    <property type="match status" value="1"/>
</dbReference>
<dbReference type="InterPro" id="IPR025110">
    <property type="entry name" value="AMP-bd_C"/>
</dbReference>
<feature type="non-terminal residue" evidence="5">
    <location>
        <position position="908"/>
    </location>
</feature>
<dbReference type="InterPro" id="IPR006162">
    <property type="entry name" value="Ppantetheine_attach_site"/>
</dbReference>
<evidence type="ECO:0000259" key="4">
    <source>
        <dbReference type="PROSITE" id="PS50075"/>
    </source>
</evidence>
<reference evidence="5 6" key="1">
    <citation type="submission" date="2024-06" db="EMBL/GenBank/DDBJ databases">
        <title>The Natural Products Discovery Center: Release of the First 8490 Sequenced Strains for Exploring Actinobacteria Biosynthetic Diversity.</title>
        <authorList>
            <person name="Kalkreuter E."/>
            <person name="Kautsar S.A."/>
            <person name="Yang D."/>
            <person name="Bader C.D."/>
            <person name="Teijaro C.N."/>
            <person name="Fluegel L."/>
            <person name="Davis C.M."/>
            <person name="Simpson J.R."/>
            <person name="Lauterbach L."/>
            <person name="Steele A.D."/>
            <person name="Gui C."/>
            <person name="Meng S."/>
            <person name="Li G."/>
            <person name="Viehrig K."/>
            <person name="Ye F."/>
            <person name="Su P."/>
            <person name="Kiefer A.F."/>
            <person name="Nichols A."/>
            <person name="Cepeda A.J."/>
            <person name="Yan W."/>
            <person name="Fan B."/>
            <person name="Jiang Y."/>
            <person name="Adhikari A."/>
            <person name="Zheng C.-J."/>
            <person name="Schuster L."/>
            <person name="Cowan T.M."/>
            <person name="Smanski M.J."/>
            <person name="Chevrette M.G."/>
            <person name="De Carvalho L.P.S."/>
            <person name="Shen B."/>
        </authorList>
    </citation>
    <scope>NUCLEOTIDE SEQUENCE [LARGE SCALE GENOMIC DNA]</scope>
    <source>
        <strain evidence="5 6">NPDC000234</strain>
    </source>
</reference>
<protein>
    <submittedName>
        <fullName evidence="5">Amino acid adenylation domain-containing protein</fullName>
    </submittedName>
</protein>
<dbReference type="InterPro" id="IPR020806">
    <property type="entry name" value="PKS_PP-bd"/>
</dbReference>
<dbReference type="RefSeq" id="WP_350792512.1">
    <property type="nucleotide sequence ID" value="NZ_JBEPEK010000928.1"/>
</dbReference>
<dbReference type="InterPro" id="IPR036736">
    <property type="entry name" value="ACP-like_sf"/>
</dbReference>
<dbReference type="Gene3D" id="3.30.559.30">
    <property type="entry name" value="Nonribosomal peptide synthetase, condensation domain"/>
    <property type="match status" value="1"/>
</dbReference>
<accession>A0ABV1XFN4</accession>